<proteinExistence type="predicted"/>
<dbReference type="Proteomes" id="UP000830729">
    <property type="component" value="Plasmid unnamed2"/>
</dbReference>
<evidence type="ECO:0000313" key="2">
    <source>
        <dbReference type="Proteomes" id="UP000830729"/>
    </source>
</evidence>
<name>A0A8U0I0K9_9EURY</name>
<reference evidence="1 2" key="1">
    <citation type="submission" date="2022-04" db="EMBL/GenBank/DDBJ databases">
        <title>Diverse halophilic archaea isolated from saline environments.</title>
        <authorList>
            <person name="Cui H.-L."/>
        </authorList>
    </citation>
    <scope>NUCLEOTIDE SEQUENCE [LARGE SCALE GENOMIC DNA]</scope>
    <source>
        <strain evidence="1 2">XZYJT49</strain>
        <plasmid evidence="1 2">unnamed2</plasmid>
    </source>
</reference>
<sequence>MVDLSAEIFEGSFDALFDYIESAIVPKRSLVLDVDFWSIAHVLRASAR</sequence>
<keyword evidence="1" id="KW-0614">Plasmid</keyword>
<dbReference type="EMBL" id="CP096661">
    <property type="protein sequence ID" value="UPV76952.1"/>
    <property type="molecule type" value="Genomic_DNA"/>
</dbReference>
<dbReference type="GeneID" id="72187684"/>
<gene>
    <name evidence="1" type="ORF">M0R89_20755</name>
</gene>
<protein>
    <submittedName>
        <fullName evidence="1">Uncharacterized protein</fullName>
    </submittedName>
</protein>
<dbReference type="KEGG" id="halx:M0R89_20755"/>
<geneLocation type="plasmid" evidence="1 2">
    <name>unnamed2</name>
</geneLocation>
<keyword evidence="2" id="KW-1185">Reference proteome</keyword>
<dbReference type="AlphaFoldDB" id="A0A8U0I0K9"/>
<evidence type="ECO:0000313" key="1">
    <source>
        <dbReference type="EMBL" id="UPV76952.1"/>
    </source>
</evidence>
<organism evidence="1 2">
    <name type="scientific">Halorussus limi</name>
    <dbReference type="NCBI Taxonomy" id="2938695"/>
    <lineage>
        <taxon>Archaea</taxon>
        <taxon>Methanobacteriati</taxon>
        <taxon>Methanobacteriota</taxon>
        <taxon>Stenosarchaea group</taxon>
        <taxon>Halobacteria</taxon>
        <taxon>Halobacteriales</taxon>
        <taxon>Haladaptataceae</taxon>
        <taxon>Halorussus</taxon>
    </lineage>
</organism>
<accession>A0A8U0I0K9</accession>
<dbReference type="RefSeq" id="WP_248652985.1">
    <property type="nucleotide sequence ID" value="NZ_CP096661.1"/>
</dbReference>